<evidence type="ECO:0000313" key="2">
    <source>
        <dbReference type="EMBL" id="PWN98345.1"/>
    </source>
</evidence>
<reference evidence="2 3" key="1">
    <citation type="journal article" date="2018" name="Mol. Biol. Evol.">
        <title>Broad Genomic Sampling Reveals a Smut Pathogenic Ancestry of the Fungal Clade Ustilaginomycotina.</title>
        <authorList>
            <person name="Kijpornyongpan T."/>
            <person name="Mondo S.J."/>
            <person name="Barry K."/>
            <person name="Sandor L."/>
            <person name="Lee J."/>
            <person name="Lipzen A."/>
            <person name="Pangilinan J."/>
            <person name="LaButti K."/>
            <person name="Hainaut M."/>
            <person name="Henrissat B."/>
            <person name="Grigoriev I.V."/>
            <person name="Spatafora J.W."/>
            <person name="Aime M.C."/>
        </authorList>
    </citation>
    <scope>NUCLEOTIDE SEQUENCE [LARGE SCALE GENOMIC DNA]</scope>
    <source>
        <strain evidence="2 3">MCA 4186</strain>
    </source>
</reference>
<sequence length="667" mass="68587">MSANDEAAQPIDVRARIAAFGGGVLSAPAARPPPPAARQGGGKAAPPHDEIARTASLPWARAGPSSAGVSEFGVPTSAAAAKDRPSTLPYAPYAPYLGNGRSSSAASQSSSSLLSVGSRSQLRKSESGASLNELSAAAAARGQATRSRSSSTASSTSVGPARSATSSPRLGVKSIIALYGAPPDRRGSAESSLSLAPSPRATTPAAGSSSSHTRDARVDAASSRAGFSADATSSFARDPGTAVSLKADDALQPSSAPAHLLTGPFTKSASQSLAPPRPQRPSEGRSPKSLADAFSPTAAQAGQSHLPARSQHGAAVSVDSARLPSMANAPPSLPPRKPTQDDDDRRDREQKPRRAPALPSRSQSDPSEAQDAPVVSPYKVRAPAPSSRLRGMSGTRPAAASAETGGASLQSHSSPPPAPPRPAGMGVAARQRSHSRLSDSNLHATSERSAAASRATGMRSAEEPDTGLIVPPPQASGAASPMSPGRANIPPPRRVRERSSGAIASARAQSPQRSVPPTSTSSTVPPPRHFETASRVAAVRSALNPHGVGPKSCAPEPGARKRYEALYDNEVRRDASRKARARDGPRGTAPPASMMNDGIGAGAAQARLGARRVARLWRRSRLPLAFLSQVWDAAVSSAHEQYLDRESFVRAMAAIDLELSRRRRSVA</sequence>
<dbReference type="STRING" id="58919.A0A316ZDI2"/>
<protein>
    <submittedName>
        <fullName evidence="2">Uncharacterized protein</fullName>
    </submittedName>
</protein>
<feature type="compositionally biased region" description="Low complexity" evidence="1">
    <location>
        <begin position="189"/>
        <end position="199"/>
    </location>
</feature>
<feature type="compositionally biased region" description="Basic and acidic residues" evidence="1">
    <location>
        <begin position="566"/>
        <end position="585"/>
    </location>
</feature>
<organism evidence="2 3">
    <name type="scientific">Tilletiopsis washingtonensis</name>
    <dbReference type="NCBI Taxonomy" id="58919"/>
    <lineage>
        <taxon>Eukaryota</taxon>
        <taxon>Fungi</taxon>
        <taxon>Dikarya</taxon>
        <taxon>Basidiomycota</taxon>
        <taxon>Ustilaginomycotina</taxon>
        <taxon>Exobasidiomycetes</taxon>
        <taxon>Entylomatales</taxon>
        <taxon>Entylomatales incertae sedis</taxon>
        <taxon>Tilletiopsis</taxon>
    </lineage>
</organism>
<gene>
    <name evidence="2" type="ORF">FA09DRAFT_26503</name>
</gene>
<feature type="region of interest" description="Disordered" evidence="1">
    <location>
        <begin position="24"/>
        <end position="168"/>
    </location>
</feature>
<feature type="region of interest" description="Disordered" evidence="1">
    <location>
        <begin position="181"/>
        <end position="533"/>
    </location>
</feature>
<feature type="compositionally biased region" description="Basic and acidic residues" evidence="1">
    <location>
        <begin position="338"/>
        <end position="352"/>
    </location>
</feature>
<accession>A0A316ZDI2</accession>
<dbReference type="AlphaFoldDB" id="A0A316ZDI2"/>
<feature type="compositionally biased region" description="Low complexity" evidence="1">
    <location>
        <begin position="509"/>
        <end position="523"/>
    </location>
</feature>
<feature type="compositionally biased region" description="Low complexity" evidence="1">
    <location>
        <begin position="100"/>
        <end position="120"/>
    </location>
</feature>
<dbReference type="GeneID" id="37267306"/>
<dbReference type="Proteomes" id="UP000245946">
    <property type="component" value="Unassembled WGS sequence"/>
</dbReference>
<name>A0A316ZDI2_9BASI</name>
<dbReference type="Gene3D" id="1.10.238.10">
    <property type="entry name" value="EF-hand"/>
    <property type="match status" value="1"/>
</dbReference>
<proteinExistence type="predicted"/>
<evidence type="ECO:0000313" key="3">
    <source>
        <dbReference type="Proteomes" id="UP000245946"/>
    </source>
</evidence>
<dbReference type="RefSeq" id="XP_025598624.1">
    <property type="nucleotide sequence ID" value="XM_025739760.1"/>
</dbReference>
<evidence type="ECO:0000256" key="1">
    <source>
        <dbReference type="SAM" id="MobiDB-lite"/>
    </source>
</evidence>
<feature type="compositionally biased region" description="Low complexity" evidence="1">
    <location>
        <begin position="127"/>
        <end position="157"/>
    </location>
</feature>
<keyword evidence="3" id="KW-1185">Reference proteome</keyword>
<dbReference type="EMBL" id="KZ819292">
    <property type="protein sequence ID" value="PWN98345.1"/>
    <property type="molecule type" value="Genomic_DNA"/>
</dbReference>
<feature type="compositionally biased region" description="Low complexity" evidence="1">
    <location>
        <begin position="447"/>
        <end position="456"/>
    </location>
</feature>
<feature type="region of interest" description="Disordered" evidence="1">
    <location>
        <begin position="566"/>
        <end position="597"/>
    </location>
</feature>